<reference evidence="1" key="2">
    <citation type="journal article" date="2021" name="PeerJ">
        <title>Extensive microbial diversity within the chicken gut microbiome revealed by metagenomics and culture.</title>
        <authorList>
            <person name="Gilroy R."/>
            <person name="Ravi A."/>
            <person name="Getino M."/>
            <person name="Pursley I."/>
            <person name="Horton D.L."/>
            <person name="Alikhan N.F."/>
            <person name="Baker D."/>
            <person name="Gharbi K."/>
            <person name="Hall N."/>
            <person name="Watson M."/>
            <person name="Adriaenssens E.M."/>
            <person name="Foster-Nyarko E."/>
            <person name="Jarju S."/>
            <person name="Secka A."/>
            <person name="Antonio M."/>
            <person name="Oren A."/>
            <person name="Chaudhuri R.R."/>
            <person name="La Ragione R."/>
            <person name="Hildebrand F."/>
            <person name="Pallen M.J."/>
        </authorList>
    </citation>
    <scope>NUCLEOTIDE SEQUENCE</scope>
    <source>
        <strain evidence="1">F6-4510</strain>
    </source>
</reference>
<sequence>MIASMSTGIPYNISIYTICVDGYKNKSISGSFINNHYGDEVKFNSTFEMLSDMENIMNITGSPKKYEKDRSFFDDDDKNGNDNDNDPSKLLKLNSFNEYDKKGELATFYIKIRFRQNSSWQGNITWREGGKTEDFRSVFELLKIIDSAFE</sequence>
<dbReference type="Proteomes" id="UP000823611">
    <property type="component" value="Unassembled WGS sequence"/>
</dbReference>
<proteinExistence type="predicted"/>
<accession>A0A9D9H3F0</accession>
<organism evidence="1 2">
    <name type="scientific">Candidatus Fimicola merdigallinarum</name>
    <dbReference type="NCBI Taxonomy" id="2840819"/>
    <lineage>
        <taxon>Bacteria</taxon>
        <taxon>Bacillati</taxon>
        <taxon>Bacillota</taxon>
        <taxon>Clostridia</taxon>
        <taxon>Lachnospirales</taxon>
        <taxon>Lachnospiraceae</taxon>
        <taxon>Lachnospiraceae incertae sedis</taxon>
        <taxon>Candidatus Fimicola</taxon>
    </lineage>
</organism>
<evidence type="ECO:0000313" key="2">
    <source>
        <dbReference type="Proteomes" id="UP000823611"/>
    </source>
</evidence>
<protein>
    <submittedName>
        <fullName evidence="1">Uncharacterized protein</fullName>
    </submittedName>
</protein>
<dbReference type="EMBL" id="JADIMX010000128">
    <property type="protein sequence ID" value="MBO8435021.1"/>
    <property type="molecule type" value="Genomic_DNA"/>
</dbReference>
<name>A0A9D9H3F0_9FIRM</name>
<dbReference type="AlphaFoldDB" id="A0A9D9H3F0"/>
<reference evidence="1" key="1">
    <citation type="submission" date="2020-10" db="EMBL/GenBank/DDBJ databases">
        <authorList>
            <person name="Gilroy R."/>
        </authorList>
    </citation>
    <scope>NUCLEOTIDE SEQUENCE</scope>
    <source>
        <strain evidence="1">F6-4510</strain>
    </source>
</reference>
<comment type="caution">
    <text evidence="1">The sequence shown here is derived from an EMBL/GenBank/DDBJ whole genome shotgun (WGS) entry which is preliminary data.</text>
</comment>
<evidence type="ECO:0000313" key="1">
    <source>
        <dbReference type="EMBL" id="MBO8435021.1"/>
    </source>
</evidence>
<gene>
    <name evidence="1" type="ORF">IAC55_06855</name>
</gene>